<keyword evidence="2" id="KW-1185">Reference proteome</keyword>
<sequence length="597" mass="69653">MSRNDWKTLFNKQRKMTLIQPLEFRRQRASPAKKLGSSFKNFKISKTNEYENGEGSIEDKNRKVLYVKKWLTKKGRFNTPDLTRNFETQYVQNPNERSANSFLRSRLYNAADLKNTLKEQVKAPSKMVRNHSRLKQEIHLFPSLNPTLLKNTSSAERNPYRTEEAHDCLFSKKGYIIRRRILGDHTDFERKLSDDPDIANSPITRGPSLKNFKLKYSMKEGSDMAGYKGLNSSHIESSPDRNASLGKAYSKASHPTFASKMKEFDSLLKNKMHRNLKRKASKTFANPSLLKFSEFKLKPKPKRKGIKLEQLHKEAEIFILKSKRKKFTQEDLNRFIREVEIRKDLEELNTGTLNCSILTKNTVEDQLVHKKEENALGTYDKYMHTWNRIKQNISKWTSKGSSDSSILRIDNSHLKPSSHYFCKQKKQAKRTKMMGNIKRMQINNNVEMIKNLAKNKDEEDALLKELTDQFNQEDPEMTMLMNNMNLSEPIEDKKEDTFEQEFYTDMDSTDSCNDFDIDITTSIKETKDRQRDNIKIIDDFLVIGKNKLKEELGNVANLLTDPQIQNGERNLYLYTNSHLDEEGIGEPNEKEEVLIQN</sequence>
<comment type="caution">
    <text evidence="1">The sequence shown here is derived from an EMBL/GenBank/DDBJ whole genome shotgun (WGS) entry which is preliminary data.</text>
</comment>
<dbReference type="AlphaFoldDB" id="A0AAD1XUV8"/>
<proteinExistence type="predicted"/>
<accession>A0AAD1XUV8</accession>
<gene>
    <name evidence="1" type="ORF">ECRASSUSDP1_LOCUS20758</name>
</gene>
<evidence type="ECO:0000313" key="2">
    <source>
        <dbReference type="Proteomes" id="UP001295684"/>
    </source>
</evidence>
<dbReference type="EMBL" id="CAMPGE010021185">
    <property type="protein sequence ID" value="CAI2379349.1"/>
    <property type="molecule type" value="Genomic_DNA"/>
</dbReference>
<evidence type="ECO:0000313" key="1">
    <source>
        <dbReference type="EMBL" id="CAI2379349.1"/>
    </source>
</evidence>
<reference evidence="1" key="1">
    <citation type="submission" date="2023-07" db="EMBL/GenBank/DDBJ databases">
        <authorList>
            <consortium name="AG Swart"/>
            <person name="Singh M."/>
            <person name="Singh A."/>
            <person name="Seah K."/>
            <person name="Emmerich C."/>
        </authorList>
    </citation>
    <scope>NUCLEOTIDE SEQUENCE</scope>
    <source>
        <strain evidence="1">DP1</strain>
    </source>
</reference>
<name>A0AAD1XUV8_EUPCR</name>
<dbReference type="Proteomes" id="UP001295684">
    <property type="component" value="Unassembled WGS sequence"/>
</dbReference>
<protein>
    <submittedName>
        <fullName evidence="1">Uncharacterized protein</fullName>
    </submittedName>
</protein>
<organism evidence="1 2">
    <name type="scientific">Euplotes crassus</name>
    <dbReference type="NCBI Taxonomy" id="5936"/>
    <lineage>
        <taxon>Eukaryota</taxon>
        <taxon>Sar</taxon>
        <taxon>Alveolata</taxon>
        <taxon>Ciliophora</taxon>
        <taxon>Intramacronucleata</taxon>
        <taxon>Spirotrichea</taxon>
        <taxon>Hypotrichia</taxon>
        <taxon>Euplotida</taxon>
        <taxon>Euplotidae</taxon>
        <taxon>Moneuplotes</taxon>
    </lineage>
</organism>